<name>A0A6B9ZCL6_9BACT</name>
<feature type="transmembrane region" description="Helical" evidence="1">
    <location>
        <begin position="44"/>
        <end position="66"/>
    </location>
</feature>
<feature type="transmembrane region" description="Helical" evidence="1">
    <location>
        <begin position="20"/>
        <end position="38"/>
    </location>
</feature>
<gene>
    <name evidence="2" type="ORF">GWR21_05480</name>
</gene>
<dbReference type="EMBL" id="CP048113">
    <property type="protein sequence ID" value="QHS59064.1"/>
    <property type="molecule type" value="Genomic_DNA"/>
</dbReference>
<organism evidence="2 3">
    <name type="scientific">Chitinophaga agri</name>
    <dbReference type="NCBI Taxonomy" id="2703787"/>
    <lineage>
        <taxon>Bacteria</taxon>
        <taxon>Pseudomonadati</taxon>
        <taxon>Bacteroidota</taxon>
        <taxon>Chitinophagia</taxon>
        <taxon>Chitinophagales</taxon>
        <taxon>Chitinophagaceae</taxon>
        <taxon>Chitinophaga</taxon>
    </lineage>
</organism>
<feature type="transmembrane region" description="Helical" evidence="1">
    <location>
        <begin position="276"/>
        <end position="294"/>
    </location>
</feature>
<feature type="transmembrane region" description="Helical" evidence="1">
    <location>
        <begin position="166"/>
        <end position="182"/>
    </location>
</feature>
<protein>
    <submittedName>
        <fullName evidence="2">Uncharacterized protein</fullName>
    </submittedName>
</protein>
<feature type="transmembrane region" description="Helical" evidence="1">
    <location>
        <begin position="251"/>
        <end position="269"/>
    </location>
</feature>
<dbReference type="Proteomes" id="UP000476411">
    <property type="component" value="Chromosome"/>
</dbReference>
<dbReference type="RefSeq" id="WP_162330766.1">
    <property type="nucleotide sequence ID" value="NZ_CP048113.1"/>
</dbReference>
<evidence type="ECO:0000313" key="3">
    <source>
        <dbReference type="Proteomes" id="UP000476411"/>
    </source>
</evidence>
<reference evidence="2 3" key="1">
    <citation type="submission" date="2020-01" db="EMBL/GenBank/DDBJ databases">
        <title>Complete genome sequence of Chitinophaga sp. H33E-04 isolated from quinoa roots.</title>
        <authorList>
            <person name="Weon H.-Y."/>
            <person name="Lee S.A."/>
        </authorList>
    </citation>
    <scope>NUCLEOTIDE SEQUENCE [LARGE SCALE GENOMIC DNA]</scope>
    <source>
        <strain evidence="2 3">H33E-04</strain>
    </source>
</reference>
<dbReference type="AlphaFoldDB" id="A0A6B9ZCL6"/>
<dbReference type="KEGG" id="chih:GWR21_05480"/>
<proteinExistence type="predicted"/>
<evidence type="ECO:0000313" key="2">
    <source>
        <dbReference type="EMBL" id="QHS59064.1"/>
    </source>
</evidence>
<sequence length="383" mass="43377">MPDNGTKVYRSLPALRILKYGMLTIITALLTILDYRSLTGTFPFEYAILFYGISVVALPLIIMALAETGMKITLDGHRLRASTFFTNDEILLTEIRGWKKGREVLYIFRDGYSLQPISIPMRGIAPAGLPEQLIAQYPEVNEDTRFIEGASAEQIMQRLKYAGREVYGLGAVTLLLPLLTINSGGASVWQTLLLLSCVPLSLLLLLRHKAFVQIFFEKERGRPSILFIWVIVLLSFSYVNKGFYAMYPWRLLPYTVVTFFVLLVLQLVCYRKMRSAMRYLVVTILAGSLFFAIADEGVQYCNRALDTLQPQQFRVGIVAKFREAGARLDGPAYCFKLAPWGGMDMGRRLRVPESLYNSKHDGDDVQVYWHMGAFGSPWFTIGK</sequence>
<keyword evidence="1" id="KW-1133">Transmembrane helix</keyword>
<feature type="transmembrane region" description="Helical" evidence="1">
    <location>
        <begin position="226"/>
        <end position="245"/>
    </location>
</feature>
<keyword evidence="3" id="KW-1185">Reference proteome</keyword>
<keyword evidence="1" id="KW-0472">Membrane</keyword>
<accession>A0A6B9ZCL6</accession>
<keyword evidence="1" id="KW-0812">Transmembrane</keyword>
<evidence type="ECO:0000256" key="1">
    <source>
        <dbReference type="SAM" id="Phobius"/>
    </source>
</evidence>
<feature type="transmembrane region" description="Helical" evidence="1">
    <location>
        <begin position="188"/>
        <end position="206"/>
    </location>
</feature>